<keyword evidence="2" id="KW-1185">Reference proteome</keyword>
<accession>A0A1G4T9S9</accession>
<evidence type="ECO:0000313" key="1">
    <source>
        <dbReference type="EMBL" id="SCW78174.1"/>
    </source>
</evidence>
<dbReference type="AlphaFoldDB" id="A0A1G4T9S9"/>
<dbReference type="CDD" id="cd00377">
    <property type="entry name" value="ICL_PEPM"/>
    <property type="match status" value="1"/>
</dbReference>
<dbReference type="Pfam" id="PF13714">
    <property type="entry name" value="PEP_mutase"/>
    <property type="match status" value="1"/>
</dbReference>
<dbReference type="PANTHER" id="PTHR42905">
    <property type="entry name" value="PHOSPHOENOLPYRUVATE CARBOXYLASE"/>
    <property type="match status" value="1"/>
</dbReference>
<sequence>METQAEKAADFARLHERGCFVIPNPWDRGTARLLAGLGFRALTTTSAGYARSLGVSDYQAGRDHVLVHVRDLVTATDLPLAADLENGFGHAPEDCAETIRLGAEAGLVGGSIEDATGDERVIYEIAEAADRIRAAAEAAKGLPFKFMLVARCENYLHGRADLVDTIARLQAYQEAGADVLYAPGISTAEEIGEICRSVDRPVNVLGGIGKKPLSVCELAELGVRRVSLGSWLHSAAMTAFVNAAQDESFGYIAELIGGRQMDQWMKEGAG</sequence>
<dbReference type="SUPFAM" id="SSF51621">
    <property type="entry name" value="Phosphoenolpyruvate/pyruvate domain"/>
    <property type="match status" value="1"/>
</dbReference>
<dbReference type="GO" id="GO:0016829">
    <property type="term" value="F:lyase activity"/>
    <property type="evidence" value="ECO:0007669"/>
    <property type="project" value="UniProtKB-KW"/>
</dbReference>
<dbReference type="Proteomes" id="UP000199150">
    <property type="component" value="Unassembled WGS sequence"/>
</dbReference>
<dbReference type="OrthoDB" id="9785398at2"/>
<proteinExistence type="predicted"/>
<gene>
    <name evidence="1" type="ORF">SAMN02927928_3356</name>
</gene>
<name>A0A1G4T9S9_9CAUL</name>
<dbReference type="STRING" id="260084.SAMN02927928_3356"/>
<keyword evidence="1" id="KW-0456">Lyase</keyword>
<dbReference type="Gene3D" id="3.20.20.60">
    <property type="entry name" value="Phosphoenolpyruvate-binding domains"/>
    <property type="match status" value="1"/>
</dbReference>
<reference evidence="2" key="1">
    <citation type="submission" date="2016-10" db="EMBL/GenBank/DDBJ databases">
        <authorList>
            <person name="Varghese N."/>
            <person name="Submissions S."/>
        </authorList>
    </citation>
    <scope>NUCLEOTIDE SEQUENCE [LARGE SCALE GENOMIC DNA]</scope>
    <source>
        <strain evidence="2">CGMCC 1.3431</strain>
    </source>
</reference>
<dbReference type="InterPro" id="IPR015813">
    <property type="entry name" value="Pyrv/PenolPyrv_kinase-like_dom"/>
</dbReference>
<dbReference type="InterPro" id="IPR039556">
    <property type="entry name" value="ICL/PEPM"/>
</dbReference>
<dbReference type="RefSeq" id="WP_090650228.1">
    <property type="nucleotide sequence ID" value="NZ_CBCRYE010000007.1"/>
</dbReference>
<evidence type="ECO:0000313" key="2">
    <source>
        <dbReference type="Proteomes" id="UP000199150"/>
    </source>
</evidence>
<organism evidence="1 2">
    <name type="scientific">Asticcacaulis taihuensis</name>
    <dbReference type="NCBI Taxonomy" id="260084"/>
    <lineage>
        <taxon>Bacteria</taxon>
        <taxon>Pseudomonadati</taxon>
        <taxon>Pseudomonadota</taxon>
        <taxon>Alphaproteobacteria</taxon>
        <taxon>Caulobacterales</taxon>
        <taxon>Caulobacteraceae</taxon>
        <taxon>Asticcacaulis</taxon>
    </lineage>
</organism>
<protein>
    <submittedName>
        <fullName evidence="1">2-Methylisocitrate lyase, PEP mutase family</fullName>
    </submittedName>
</protein>
<dbReference type="PANTHER" id="PTHR42905:SF16">
    <property type="entry name" value="CARBOXYPHOSPHONOENOLPYRUVATE PHOSPHONOMUTASE-LIKE PROTEIN (AFU_ORTHOLOGUE AFUA_5G07230)"/>
    <property type="match status" value="1"/>
</dbReference>
<dbReference type="EMBL" id="FMTS01000007">
    <property type="protein sequence ID" value="SCW78174.1"/>
    <property type="molecule type" value="Genomic_DNA"/>
</dbReference>
<dbReference type="InterPro" id="IPR040442">
    <property type="entry name" value="Pyrv_kinase-like_dom_sf"/>
</dbReference>